<reference evidence="2" key="1">
    <citation type="submission" date="2021-12" db="EMBL/GenBank/DDBJ databases">
        <authorList>
            <person name="Rodrigo-Torres L."/>
            <person name="Arahal R. D."/>
            <person name="Lucena T."/>
        </authorList>
    </citation>
    <scope>NUCLEOTIDE SEQUENCE</scope>
    <source>
        <strain evidence="2">CECT 8419</strain>
    </source>
</reference>
<feature type="transmembrane region" description="Helical" evidence="1">
    <location>
        <begin position="405"/>
        <end position="424"/>
    </location>
</feature>
<dbReference type="PANTHER" id="PTHR38454">
    <property type="entry name" value="INTEGRAL MEMBRANE PROTEIN-RELATED"/>
    <property type="match status" value="1"/>
</dbReference>
<keyword evidence="1" id="KW-1133">Transmembrane helix</keyword>
<feature type="transmembrane region" description="Helical" evidence="1">
    <location>
        <begin position="785"/>
        <end position="808"/>
    </location>
</feature>
<dbReference type="RefSeq" id="WP_238750110.1">
    <property type="nucleotide sequence ID" value="NZ_CAKLPZ010000001.1"/>
</dbReference>
<evidence type="ECO:0000313" key="3">
    <source>
        <dbReference type="Proteomes" id="UP000837803"/>
    </source>
</evidence>
<dbReference type="Proteomes" id="UP000837803">
    <property type="component" value="Unassembled WGS sequence"/>
</dbReference>
<feature type="transmembrane region" description="Helical" evidence="1">
    <location>
        <begin position="504"/>
        <end position="521"/>
    </location>
</feature>
<evidence type="ECO:0000313" key="2">
    <source>
        <dbReference type="EMBL" id="CAH0999984.1"/>
    </source>
</evidence>
<dbReference type="EMBL" id="CAKLPZ010000001">
    <property type="protein sequence ID" value="CAH0999984.1"/>
    <property type="molecule type" value="Genomic_DNA"/>
</dbReference>
<keyword evidence="1" id="KW-0812">Transmembrane</keyword>
<organism evidence="2 3">
    <name type="scientific">Neolewinella maritima</name>
    <dbReference type="NCBI Taxonomy" id="1383882"/>
    <lineage>
        <taxon>Bacteria</taxon>
        <taxon>Pseudomonadati</taxon>
        <taxon>Bacteroidota</taxon>
        <taxon>Saprospiria</taxon>
        <taxon>Saprospirales</taxon>
        <taxon>Lewinellaceae</taxon>
        <taxon>Neolewinella</taxon>
    </lineage>
</organism>
<feature type="transmembrane region" description="Helical" evidence="1">
    <location>
        <begin position="6"/>
        <end position="25"/>
    </location>
</feature>
<keyword evidence="1" id="KW-0472">Membrane</keyword>
<evidence type="ECO:0008006" key="4">
    <source>
        <dbReference type="Google" id="ProtNLM"/>
    </source>
</evidence>
<name>A0ABM9AZJ4_9BACT</name>
<evidence type="ECO:0000256" key="1">
    <source>
        <dbReference type="SAM" id="Phobius"/>
    </source>
</evidence>
<feature type="transmembrane region" description="Helical" evidence="1">
    <location>
        <begin position="97"/>
        <end position="117"/>
    </location>
</feature>
<feature type="transmembrane region" description="Helical" evidence="1">
    <location>
        <begin position="217"/>
        <end position="237"/>
    </location>
</feature>
<feature type="transmembrane region" description="Helical" evidence="1">
    <location>
        <begin position="342"/>
        <end position="360"/>
    </location>
</feature>
<comment type="caution">
    <text evidence="2">The sequence shown here is derived from an EMBL/GenBank/DDBJ whole genome shotgun (WGS) entry which is preliminary data.</text>
</comment>
<feature type="transmembrane region" description="Helical" evidence="1">
    <location>
        <begin position="137"/>
        <end position="161"/>
    </location>
</feature>
<sequence length="827" mass="88330">MNLKSLLPHLLALGLFLVTVIVVFLPQFQGKSLQQGDIVQYRGASSELRNYADRTGERTNWTNGMFGGMPTYQISTVADGNVLTVAKRAFFGFLTGPAGYVFSGMLCFYLMMCFVGVNPWLAIAGAVTVGLATNNIVLYGAGHVSKLGVITFLPLVAAGVLLAFRQRYLVGGAVFALGMGLAILTNHPQMLYYFGLTLPLLGIAEFVRHLRQKTLPVFAKAMGALLVGLGLALGAGASNLLTTTEYLPQSIRGGAVLTGAAAGEISDESAKSGGLDWDYAMQWSNGFKDLLATYAPLAAGGGSGQQVSKQTDFGQAMSRAGFRVLATIPAPLYHGSLPFTEGPIYLGAVIFALFVFGLFTASTPTRVWLGGGTLIVIILSLGKNAEFINRPLFDLLPLLDNFRTPNSALSIATFLMGALGLLGINRWLTLRAVDPLRAGKQLRQAGLTSAALGILVVLLGFALDFNSPQDLAQLGRFTGGQIDAAVLVSPLVATRMDVYTSDALRSLLFVGLVYAVLYFWWKGSLSILPAAALLAVLGLADFVGVNGRYLTHDDFKPNRVVNNVVQASPADQQILQDPDPNYRVLNLSRALDQDALTSYFHKSIGGYSAVKLRRYQDLIDGYLSKRDPGVINMLNTKYFLIPGEDGTLTAQANPQAFGNAWLVDEITLVDGPDAEFAALGTTADLKRTAIIGPDFAPAVSALDPSGQGSVELTAYEPNDLSYRFSSPSEQLVVFSEIWYGPDLGWEATIDGEPAELLRANYALRALRVPAGEHTIRMTFAPRSYALGRTISLICSVLILLGVVAAIVYPLLRNRGGAAGATPLNATA</sequence>
<feature type="transmembrane region" description="Helical" evidence="1">
    <location>
        <begin position="445"/>
        <end position="462"/>
    </location>
</feature>
<keyword evidence="3" id="KW-1185">Reference proteome</keyword>
<feature type="transmembrane region" description="Helical" evidence="1">
    <location>
        <begin position="527"/>
        <end position="549"/>
    </location>
</feature>
<dbReference type="InterPro" id="IPR018580">
    <property type="entry name" value="Uncharacterised_YfhO"/>
</dbReference>
<feature type="transmembrane region" description="Helical" evidence="1">
    <location>
        <begin position="168"/>
        <end position="185"/>
    </location>
</feature>
<dbReference type="Pfam" id="PF09586">
    <property type="entry name" value="YfhO"/>
    <property type="match status" value="1"/>
</dbReference>
<dbReference type="PANTHER" id="PTHR38454:SF1">
    <property type="entry name" value="INTEGRAL MEMBRANE PROTEIN"/>
    <property type="match status" value="1"/>
</dbReference>
<proteinExistence type="predicted"/>
<feature type="transmembrane region" description="Helical" evidence="1">
    <location>
        <begin position="191"/>
        <end position="210"/>
    </location>
</feature>
<protein>
    <recommendedName>
        <fullName evidence="4">YfhO family protein</fullName>
    </recommendedName>
</protein>
<feature type="transmembrane region" description="Helical" evidence="1">
    <location>
        <begin position="367"/>
        <end position="385"/>
    </location>
</feature>
<accession>A0ABM9AZJ4</accession>
<gene>
    <name evidence="2" type="ORF">LEM8419_01201</name>
</gene>